<sequence>MIRAAIFDLDGVVLDSMSIWRDLGARYLLHRGLTPEPGLGELLFSMSMEQGADYLRTHYPLPPEEDVLADLSAMLRDFYYNEVPEKDGARTALAFLRDRGVTVTAATSSPRTHVTRALERLGLLPYFRAIYTTGELGVSKHRPDIYHLAAQGVPPRQCLVAEDSLYALQTAAAAGYRTVGIFDANGEADQQGLRNAAEVYLTSLARLPAHWERLNNEN</sequence>
<dbReference type="EMBL" id="JAJEPW010000037">
    <property type="protein sequence ID" value="MCC2130163.1"/>
    <property type="molecule type" value="Genomic_DNA"/>
</dbReference>
<dbReference type="SFLD" id="SFLDS00003">
    <property type="entry name" value="Haloacid_Dehalogenase"/>
    <property type="match status" value="1"/>
</dbReference>
<name>A0AAE3AHP0_9FIRM</name>
<evidence type="ECO:0000313" key="1">
    <source>
        <dbReference type="EMBL" id="MCC2130163.1"/>
    </source>
</evidence>
<dbReference type="Gene3D" id="1.10.150.240">
    <property type="entry name" value="Putative phosphatase, domain 2"/>
    <property type="match status" value="1"/>
</dbReference>
<protein>
    <submittedName>
        <fullName evidence="1">HAD family phosphatase</fullName>
    </submittedName>
</protein>
<dbReference type="InterPro" id="IPR023198">
    <property type="entry name" value="PGP-like_dom2"/>
</dbReference>
<evidence type="ECO:0000313" key="2">
    <source>
        <dbReference type="Proteomes" id="UP001199319"/>
    </source>
</evidence>
<dbReference type="SUPFAM" id="SSF56784">
    <property type="entry name" value="HAD-like"/>
    <property type="match status" value="1"/>
</dbReference>
<dbReference type="PANTHER" id="PTHR18901:SF38">
    <property type="entry name" value="PSEUDOURIDINE-5'-PHOSPHATASE"/>
    <property type="match status" value="1"/>
</dbReference>
<gene>
    <name evidence="1" type="ORF">LKD37_11690</name>
</gene>
<dbReference type="InterPro" id="IPR006439">
    <property type="entry name" value="HAD-SF_hydro_IA"/>
</dbReference>
<accession>A0AAE3AHP0</accession>
<dbReference type="AlphaFoldDB" id="A0AAE3AHP0"/>
<dbReference type="InterPro" id="IPR036412">
    <property type="entry name" value="HAD-like_sf"/>
</dbReference>
<dbReference type="NCBIfam" id="TIGR01509">
    <property type="entry name" value="HAD-SF-IA-v3"/>
    <property type="match status" value="1"/>
</dbReference>
<proteinExistence type="predicted"/>
<comment type="caution">
    <text evidence="1">The sequence shown here is derived from an EMBL/GenBank/DDBJ whole genome shotgun (WGS) entry which is preliminary data.</text>
</comment>
<dbReference type="Pfam" id="PF00702">
    <property type="entry name" value="Hydrolase"/>
    <property type="match status" value="1"/>
</dbReference>
<reference evidence="1" key="1">
    <citation type="submission" date="2021-10" db="EMBL/GenBank/DDBJ databases">
        <title>Anaerobic single-cell dispensing facilitates the cultivation of human gut bacteria.</title>
        <authorList>
            <person name="Afrizal A."/>
        </authorList>
    </citation>
    <scope>NUCLEOTIDE SEQUENCE</scope>
    <source>
        <strain evidence="1">CLA-AA-H272</strain>
    </source>
</reference>
<keyword evidence="2" id="KW-1185">Reference proteome</keyword>
<dbReference type="PANTHER" id="PTHR18901">
    <property type="entry name" value="2-DEOXYGLUCOSE-6-PHOSPHATE PHOSPHATASE 2"/>
    <property type="match status" value="1"/>
</dbReference>
<dbReference type="Gene3D" id="3.40.50.1000">
    <property type="entry name" value="HAD superfamily/HAD-like"/>
    <property type="match status" value="1"/>
</dbReference>
<dbReference type="Proteomes" id="UP001199319">
    <property type="component" value="Unassembled WGS sequence"/>
</dbReference>
<dbReference type="InterPro" id="IPR023214">
    <property type="entry name" value="HAD_sf"/>
</dbReference>
<dbReference type="SFLD" id="SFLDG01129">
    <property type="entry name" value="C1.5:_HAD__Beta-PGM__Phosphata"/>
    <property type="match status" value="1"/>
</dbReference>
<organism evidence="1 2">
    <name type="scientific">Brotocaccenecus cirricatena</name>
    <dbReference type="NCBI Taxonomy" id="3064195"/>
    <lineage>
        <taxon>Bacteria</taxon>
        <taxon>Bacillati</taxon>
        <taxon>Bacillota</taxon>
        <taxon>Clostridia</taxon>
        <taxon>Eubacteriales</taxon>
        <taxon>Oscillospiraceae</taxon>
        <taxon>Brotocaccenecus</taxon>
    </lineage>
</organism>
<dbReference type="CDD" id="cd07505">
    <property type="entry name" value="HAD_BPGM-like"/>
    <property type="match status" value="1"/>
</dbReference>
<dbReference type="RefSeq" id="WP_302929384.1">
    <property type="nucleotide sequence ID" value="NZ_JAJEPW010000037.1"/>
</dbReference>